<dbReference type="InterPro" id="IPR020846">
    <property type="entry name" value="MFS_dom"/>
</dbReference>
<dbReference type="NCBIfam" id="NF008314">
    <property type="entry name" value="PRK11102.1"/>
    <property type="match status" value="1"/>
</dbReference>
<reference evidence="10 11" key="1">
    <citation type="submission" date="2018-10" db="EMBL/GenBank/DDBJ databases">
        <title>Draft genome of Cortibacter populi DSM10536.</title>
        <authorList>
            <person name="Bernier A.-M."/>
            <person name="Bernard K."/>
        </authorList>
    </citation>
    <scope>NUCLEOTIDE SEQUENCE [LARGE SCALE GENOMIC DNA]</scope>
    <source>
        <strain evidence="10 11">DSM 105136</strain>
    </source>
</reference>
<dbReference type="RefSeq" id="WP_122227824.1">
    <property type="nucleotide sequence ID" value="NZ_RDQO01000002.1"/>
</dbReference>
<name>A0A3M6QTW8_9BURK</name>
<organism evidence="10 11">
    <name type="scientific">Corticibacter populi</name>
    <dbReference type="NCBI Taxonomy" id="1550736"/>
    <lineage>
        <taxon>Bacteria</taxon>
        <taxon>Pseudomonadati</taxon>
        <taxon>Pseudomonadota</taxon>
        <taxon>Betaproteobacteria</taxon>
        <taxon>Burkholderiales</taxon>
        <taxon>Comamonadaceae</taxon>
        <taxon>Corticibacter</taxon>
    </lineage>
</organism>
<proteinExistence type="inferred from homology"/>
<dbReference type="InterPro" id="IPR004812">
    <property type="entry name" value="Efflux_drug-R_Bcr/CmlA"/>
</dbReference>
<dbReference type="CDD" id="cd17320">
    <property type="entry name" value="MFS_MdfA_MDR_like"/>
    <property type="match status" value="1"/>
</dbReference>
<feature type="transmembrane region" description="Helical" evidence="8">
    <location>
        <begin position="283"/>
        <end position="308"/>
    </location>
</feature>
<feature type="transmembrane region" description="Helical" evidence="8">
    <location>
        <begin position="346"/>
        <end position="365"/>
    </location>
</feature>
<dbReference type="Pfam" id="PF07690">
    <property type="entry name" value="MFS_1"/>
    <property type="match status" value="1"/>
</dbReference>
<dbReference type="OrthoDB" id="9814303at2"/>
<feature type="transmembrane region" description="Helical" evidence="8">
    <location>
        <begin position="79"/>
        <end position="98"/>
    </location>
</feature>
<feature type="transmembrane region" description="Helical" evidence="8">
    <location>
        <begin position="137"/>
        <end position="161"/>
    </location>
</feature>
<evidence type="ECO:0000256" key="5">
    <source>
        <dbReference type="ARBA" id="ARBA00022692"/>
    </source>
</evidence>
<evidence type="ECO:0000256" key="6">
    <source>
        <dbReference type="ARBA" id="ARBA00022989"/>
    </source>
</evidence>
<keyword evidence="4" id="KW-1003">Cell membrane</keyword>
<dbReference type="EMBL" id="RDQO01000002">
    <property type="protein sequence ID" value="RMX06475.1"/>
    <property type="molecule type" value="Genomic_DNA"/>
</dbReference>
<dbReference type="GO" id="GO:1990961">
    <property type="term" value="P:xenobiotic detoxification by transmembrane export across the plasma membrane"/>
    <property type="evidence" value="ECO:0007669"/>
    <property type="project" value="InterPro"/>
</dbReference>
<dbReference type="PANTHER" id="PTHR23502:SF132">
    <property type="entry name" value="POLYAMINE TRANSPORTER 2-RELATED"/>
    <property type="match status" value="1"/>
</dbReference>
<evidence type="ECO:0000313" key="10">
    <source>
        <dbReference type="EMBL" id="RMX06475.1"/>
    </source>
</evidence>
<feature type="transmembrane region" description="Helical" evidence="8">
    <location>
        <begin position="208"/>
        <end position="233"/>
    </location>
</feature>
<dbReference type="FunFam" id="1.20.1720.10:FF:000005">
    <property type="entry name" value="Bcr/CflA family efflux transporter"/>
    <property type="match status" value="1"/>
</dbReference>
<keyword evidence="8" id="KW-0997">Cell inner membrane</keyword>
<dbReference type="GO" id="GO:0042910">
    <property type="term" value="F:xenobiotic transmembrane transporter activity"/>
    <property type="evidence" value="ECO:0007669"/>
    <property type="project" value="InterPro"/>
</dbReference>
<feature type="transmembrane region" description="Helical" evidence="8">
    <location>
        <begin position="167"/>
        <end position="187"/>
    </location>
</feature>
<keyword evidence="7 8" id="KW-0472">Membrane</keyword>
<keyword evidence="5 8" id="KW-0812">Transmembrane</keyword>
<dbReference type="PROSITE" id="PS50850">
    <property type="entry name" value="MFS"/>
    <property type="match status" value="1"/>
</dbReference>
<evidence type="ECO:0000256" key="8">
    <source>
        <dbReference type="RuleBase" id="RU365088"/>
    </source>
</evidence>
<feature type="domain" description="Major facilitator superfamily (MFS) profile" evidence="9">
    <location>
        <begin position="13"/>
        <end position="395"/>
    </location>
</feature>
<evidence type="ECO:0000259" key="9">
    <source>
        <dbReference type="PROSITE" id="PS50850"/>
    </source>
</evidence>
<evidence type="ECO:0000256" key="3">
    <source>
        <dbReference type="ARBA" id="ARBA00022448"/>
    </source>
</evidence>
<evidence type="ECO:0000256" key="7">
    <source>
        <dbReference type="ARBA" id="ARBA00023136"/>
    </source>
</evidence>
<dbReference type="PANTHER" id="PTHR23502">
    <property type="entry name" value="MAJOR FACILITATOR SUPERFAMILY"/>
    <property type="match status" value="1"/>
</dbReference>
<accession>A0A3M6QTW8</accession>
<feature type="transmembrane region" description="Helical" evidence="8">
    <location>
        <begin position="7"/>
        <end position="27"/>
    </location>
</feature>
<evidence type="ECO:0000256" key="4">
    <source>
        <dbReference type="ARBA" id="ARBA00022475"/>
    </source>
</evidence>
<feature type="transmembrane region" description="Helical" evidence="8">
    <location>
        <begin position="253"/>
        <end position="271"/>
    </location>
</feature>
<comment type="subcellular location">
    <subcellularLocation>
        <location evidence="8">Cell inner membrane</location>
        <topology evidence="8">Multi-pass membrane protein</topology>
    </subcellularLocation>
    <subcellularLocation>
        <location evidence="1">Cell membrane</location>
        <topology evidence="1">Multi-pass membrane protein</topology>
    </subcellularLocation>
</comment>
<feature type="transmembrane region" description="Helical" evidence="8">
    <location>
        <begin position="371"/>
        <end position="392"/>
    </location>
</feature>
<dbReference type="Proteomes" id="UP000278006">
    <property type="component" value="Unassembled WGS sequence"/>
</dbReference>
<dbReference type="GO" id="GO:0005886">
    <property type="term" value="C:plasma membrane"/>
    <property type="evidence" value="ECO:0007669"/>
    <property type="project" value="UniProtKB-SubCell"/>
</dbReference>
<feature type="transmembrane region" description="Helical" evidence="8">
    <location>
        <begin position="47"/>
        <end position="67"/>
    </location>
</feature>
<dbReference type="AlphaFoldDB" id="A0A3M6QTW8"/>
<dbReference type="NCBIfam" id="TIGR00710">
    <property type="entry name" value="efflux_Bcr_CflA"/>
    <property type="match status" value="1"/>
</dbReference>
<dbReference type="Gene3D" id="1.20.1720.10">
    <property type="entry name" value="Multidrug resistance protein D"/>
    <property type="match status" value="1"/>
</dbReference>
<feature type="transmembrane region" description="Helical" evidence="8">
    <location>
        <begin position="314"/>
        <end position="334"/>
    </location>
</feature>
<keyword evidence="11" id="KW-1185">Reference proteome</keyword>
<comment type="caution">
    <text evidence="10">The sequence shown here is derived from an EMBL/GenBank/DDBJ whole genome shotgun (WGS) entry which is preliminary data.</text>
</comment>
<keyword evidence="3 8" id="KW-0813">Transport</keyword>
<evidence type="ECO:0000256" key="2">
    <source>
        <dbReference type="ARBA" id="ARBA00006236"/>
    </source>
</evidence>
<dbReference type="SUPFAM" id="SSF103473">
    <property type="entry name" value="MFS general substrate transporter"/>
    <property type="match status" value="1"/>
</dbReference>
<dbReference type="InterPro" id="IPR011701">
    <property type="entry name" value="MFS"/>
</dbReference>
<protein>
    <recommendedName>
        <fullName evidence="8">Bcr/CflA family efflux transporter</fullName>
    </recommendedName>
</protein>
<evidence type="ECO:0000313" key="11">
    <source>
        <dbReference type="Proteomes" id="UP000278006"/>
    </source>
</evidence>
<gene>
    <name evidence="10" type="ORF">D8I35_08070</name>
</gene>
<comment type="similarity">
    <text evidence="2 8">Belongs to the major facilitator superfamily. Bcr/CmlA family.</text>
</comment>
<sequence length="395" mass="41978">MPILRRPVPFGVLVTVLAILTAFAPFATDMYLPGMSLMEGAFQTTPGRMQATVSVFFLGLAIGQVIYGPLSDRFGRKPPLLAGTVIYTLAALACAWASSVEMFIALRLLQALGGAAGMLIVRAIISDLFDRTETARVLSLMMMVMMLAPIIAPLAGGWLMVHLGWQSIFWFMFGYGLLCVALALWCVPESLPPARRQPLGFASTFEAYRSLLGQAAFVVPALAAGLAMASMFAYITGSEFVFIQLHGLTPQQYSALFAFNAFGIILANLINRRCLLRWPVERIMGMALAAHGALGLVLLAVVGTAAPLMVFVPALWLFILTLGFIGANGAAVAMGATGRHGGSGSGLIGLMQFSLAFIVSSTVAATQNGTAYPMVLAIMVCALVACGVWFAARRH</sequence>
<feature type="transmembrane region" description="Helical" evidence="8">
    <location>
        <begin position="104"/>
        <end position="125"/>
    </location>
</feature>
<keyword evidence="6 8" id="KW-1133">Transmembrane helix</keyword>
<evidence type="ECO:0000256" key="1">
    <source>
        <dbReference type="ARBA" id="ARBA00004651"/>
    </source>
</evidence>
<dbReference type="InterPro" id="IPR036259">
    <property type="entry name" value="MFS_trans_sf"/>
</dbReference>